<feature type="disulfide bond" evidence="4">
    <location>
        <begin position="1309"/>
        <end position="1336"/>
    </location>
</feature>
<keyword evidence="4" id="KW-0768">Sushi</keyword>
<dbReference type="HOGENOM" id="CLU_226667_0_0_1"/>
<evidence type="ECO:0000256" key="3">
    <source>
        <dbReference type="ARBA" id="ARBA00023157"/>
    </source>
</evidence>
<dbReference type="SMART" id="SM00032">
    <property type="entry name" value="CCP"/>
    <property type="match status" value="35"/>
</dbReference>
<feature type="region of interest" description="Disordered" evidence="5">
    <location>
        <begin position="623"/>
        <end position="648"/>
    </location>
</feature>
<dbReference type="PROSITE" id="PS50923">
    <property type="entry name" value="SUSHI"/>
    <property type="match status" value="17"/>
</dbReference>
<dbReference type="Pfam" id="PF01607">
    <property type="entry name" value="CBM_14"/>
    <property type="match status" value="1"/>
</dbReference>
<dbReference type="PROSITE" id="PS50234">
    <property type="entry name" value="VWFA"/>
    <property type="match status" value="1"/>
</dbReference>
<evidence type="ECO:0000256" key="5">
    <source>
        <dbReference type="SAM" id="MobiDB-lite"/>
    </source>
</evidence>
<feature type="disulfide bond" evidence="4">
    <location>
        <begin position="1079"/>
        <end position="1106"/>
    </location>
</feature>
<sequence>MELVVIIDGSDSINEPDYNSLKRSMTSLVQSLDIQEAEIRISFIVFSSDIALETPLVGNKPQALQTAATLPHPRDGTNTWMALEAMYKIVSKQQREGVPIVGVVLTDGISKNKTKTTYAANALKDLGVTMYSIGVTDIKNKEELNNIASSPENVITFQTFDELAAKLESLVKLVCPKCPPNPLLPHSLTVPGDYIVDTVIEYHCMDGYIPDGNNTIKCQRDQTWTKLEYACLSDCKDPPILEHTTLELAGRLEGSTTKYKCETGSVLEGTPETICKEDGTWSKPTFKCRADCGLPTIIKYSTLSPGGNLQGDKRTYTCASSTVQEGNPVIECLSSGMWSQTDLYCRPICGEPPAIDRAVISAGGIVEGSTRTYTCNVNTVTEGSTMITCGPTGKWSVTSLYCRPDCGPPPMVERAVIQEYLNMIEGVRLPGTVEGVTRYYQCQSNTVAEGSDSTICQINGQWSATNLYCRPNCGQPPSIDRSTVIFDGTLEGQTASYTCLQNTKTEGTTTITCGNNGMWSSTNLYCRRTYEYQLPLSTDFNLGNARFLYKMLYENINATLALLANCGPPPKIKRAIISKGYSFEGSTRTYTCQGNTVTEGLTSITCGINGQWSKTNLYCRRKRQNSSDSSSSEEDEESTTSRPPRKKCCRRSRSKCCRRRRTCQRSSRCRAGQNVKITTNAAQRIQSYDFKADALRQIESAVDDDENDTDCGEPLVIERATVDQGTTLEGAVRRYTCSQNTITEGETTTTCLETGLWSATDLYCRPDCGPPPVIARSTITVGNNYQGTTRVYTCDAKTVTEGKTSIECQINGQWSSTDLYCRPDCGAPPQIDRAIVGDGKTTEGAVRTYTCQGQTVTEGSPKIRCEQTGVWSTSTLYCRPDCGNPPVIKRATISAGKNLQGTVRIYTCDQNTVTEGETSTKCQIDGTWFQTNLYCRPDCGNPPLIHRATISPGTTLEGSSRTYACNSNTRTEGDPTITCQESGVWSSTNLYCRPDCGEPKPILRAVVSVGGTHEGDKRRYTCNQQTVTEGNTEIYCQTDGQWSSTNLYCRPDCLEPPMIDRAIISVGRTVEGTTRTYTCNTGTNTEGTPTITCQANGIWTSTDLYCRPDCGNPPLVERSSISVGNNLEGTTRYYTCMEKTVAQGLTSTTCQLDGTWSITNLYCRPDCGVPMAILRSTISPGTTLEGDVRTYSCDPNTVTEGPTESICQINGQWSLTPNDLYCRPDCGEPLPIERARIEPGSNLEGSTRFYSCEANTVAEGQLNIVCQANGVWSMVNLYCRPNCGVPESILRGGVRYESTLEGAVATYSCSPNTVLEGGSTIVCQGNGKWSNRTTYCRPDCGEPMVIDRATISVGKTLEGDSRSYTCNAGTVQESGPNKIVCQNNGLWSSTDIYCRPDCGAPPFITRATVSSGSTLEGSIRTYTCNANTLTQGTINTRCQLNGKWTAVDLYCRPICGNPPLIERASVIANSTAEGGVAIYTCSSGTVTEGSTSIVCQNDGVWSHTNLYCRPNCGPPPDIPRANVKPGDTVEGSSRFYVCDKSTQTEGITETKCMKNGTWSKIDMYCRPDCGAPVYVENSKTIYPTSTVEGAKLTLECVEGTVPEGNSNVFCQSDGTWTKPTLYCRPDCKKPMAIPRATAQYTGTLEEDVVVYVCNQGTVSEGDNVSICRRDGTWSETNLYCRPECGPPPKVPRATVSPGNWTEGSSLTYFCEMNTVMEGTPSITCQSNGIWSDSNLYCRPDCGPPKMIHRALLSDGDTVEGSFRTYTCSANTVPEGETKIVCQNDGQWSTTSLYCRPDCGPAPVVERAVVDVDGTTLEGSTRYYQCTGGSVMEGETSITCGNDGRWSDVRFYCRPNCNQPPLIPRATVDTSTGTLEGDIAVYTCGINTVQEGFGETVCQKNGMWSEVDMYCRPDCKAPPQIPRAILQDGPTTEGAVRFYVCDKNTQKEGIAETKCQSDGTWTPISLYCRPDCGMPPRIPNSFIQAPGPTTEGSEIVYGCIENYVSEGDPSIFCKENGLWTKPTLYCRPDCGKPALPPGILPIPDNVNTLEGSVITLQCEDDDDVPEGDAILKCGIDGRWSISNFYCRPDCGNPPLIPRTTIKGLEGGTLEGATIMYYCDENTDPSGNPTSVCTKEGVWSPVTIKCISNCGEPNDIPRAILREGGITEGSVRIYDCKPGTVTEGSNSIVCQSNGLWSRSDLYCRPDCGQPRQIERATVSPGSTLEGSVRTYTCDANSIAEGDIVTTCRVDGTWSNINLYCRPDCGRPPTIARATVRLGETTEGAVRTYICDADTKANGDPTITCQNDGQWTISTLTCEISIVVPPEETLPPGSDVCDKCIIRNGVGFNPHPENCYKFVQCYFGAKGEIRSAIRSCPFGQYWDQDALTCKLAKQVSCPKEKCQLPVLKSYAMDHVQNCRAFWKCILGKSYGMCCPEGKRYKPYVGCITDPSCTDPCPPMSAGLGSCDSRPIFGVPEKFEQYVPGHGWIPMPCAPGTQYNPSECGCTTNVPVQQTDKICRPELYLPFDTDTSDRSGSGVYVENYNVSVVQGVAYFNGEAELVIPRFANFEYNEIVVAFNYLETPPSQGVTALVSNSDCCTANPTLAVVKSYRNVHFLAKCNGGLVTTFQLPLHLGNWNRVFYIHDTQKLEGRVNGVEMSKWAIGPVQKTHTAIHIGYGKGFRNFKGYMDDIQAQNITDTDDDCEDIESGACFLVKERPYLCYNDNNKIKCCLTCKQLFTEITGCEYGNRRKGCDKRRCPRDNKIDPACCWTCGGYTTTSTTTTSTTTTTTEPPPTTTTTITTTTMAFKIIDIFTPIKYWRKPKVASSSIKHGLNVAWDALKKTFLLDIDVKN</sequence>
<organism evidence="6">
    <name type="scientific">Magallana gigas</name>
    <name type="common">Pacific oyster</name>
    <name type="synonym">Crassostrea gigas</name>
    <dbReference type="NCBI Taxonomy" id="29159"/>
    <lineage>
        <taxon>Eukaryota</taxon>
        <taxon>Metazoa</taxon>
        <taxon>Spiralia</taxon>
        <taxon>Lophotrochozoa</taxon>
        <taxon>Mollusca</taxon>
        <taxon>Bivalvia</taxon>
        <taxon>Autobranchia</taxon>
        <taxon>Pteriomorphia</taxon>
        <taxon>Ostreida</taxon>
        <taxon>Ostreoidea</taxon>
        <taxon>Ostreidae</taxon>
        <taxon>Magallana</taxon>
    </lineage>
</organism>
<dbReference type="GO" id="GO:0005576">
    <property type="term" value="C:extracellular region"/>
    <property type="evidence" value="ECO:0007669"/>
    <property type="project" value="InterPro"/>
</dbReference>
<keyword evidence="3 4" id="KW-1015">Disulfide bond</keyword>
<comment type="caution">
    <text evidence="4">Lacks conserved residue(s) required for the propagation of feature annotation.</text>
</comment>
<protein>
    <submittedName>
        <fullName evidence="6">Sushi, von Willebrand factor type A, EGF and pentraxin domain-containing protein 1</fullName>
    </submittedName>
</protein>
<dbReference type="SMART" id="SM00494">
    <property type="entry name" value="ChtBD2"/>
    <property type="match status" value="4"/>
</dbReference>
<feature type="disulfide bond" evidence="4">
    <location>
        <begin position="965"/>
        <end position="992"/>
    </location>
</feature>
<dbReference type="CDD" id="cd01450">
    <property type="entry name" value="vWFA_subfamily_ECM"/>
    <property type="match status" value="1"/>
</dbReference>
<keyword evidence="2" id="KW-0677">Repeat</keyword>
<dbReference type="InterPro" id="IPR036465">
    <property type="entry name" value="vWFA_dom_sf"/>
</dbReference>
<dbReference type="SUPFAM" id="SSF49899">
    <property type="entry name" value="Concanavalin A-like lectins/glucanases"/>
    <property type="match status" value="1"/>
</dbReference>
<feature type="disulfide bond" evidence="4">
    <location>
        <begin position="1596"/>
        <end position="1623"/>
    </location>
</feature>
<feature type="disulfide bond" evidence="4">
    <location>
        <begin position="261"/>
        <end position="288"/>
    </location>
</feature>
<feature type="disulfide bond" evidence="4">
    <location>
        <begin position="1998"/>
        <end position="2025"/>
    </location>
</feature>
<feature type="disulfide bond" evidence="4">
    <location>
        <begin position="375"/>
        <end position="402"/>
    </location>
</feature>
<proteinExistence type="predicted"/>
<dbReference type="InterPro" id="IPR002557">
    <property type="entry name" value="Chitin-bd_dom"/>
</dbReference>
<dbReference type="InterPro" id="IPR013320">
    <property type="entry name" value="ConA-like_dom_sf"/>
</dbReference>
<dbReference type="CDD" id="cd00033">
    <property type="entry name" value="CCP"/>
    <property type="match status" value="30"/>
</dbReference>
<dbReference type="Gene3D" id="2.170.140.10">
    <property type="entry name" value="Chitin binding domain"/>
    <property type="match status" value="1"/>
</dbReference>
<dbReference type="Pfam" id="PF00084">
    <property type="entry name" value="Sushi"/>
    <property type="match status" value="31"/>
</dbReference>
<feature type="disulfide bond" evidence="4">
    <location>
        <begin position="2288"/>
        <end position="2315"/>
    </location>
</feature>
<dbReference type="PROSITE" id="PS50940">
    <property type="entry name" value="CHIT_BIND_II"/>
    <property type="match status" value="1"/>
</dbReference>
<feature type="disulfide bond" evidence="4">
    <location>
        <begin position="794"/>
        <end position="821"/>
    </location>
</feature>
<reference evidence="6" key="1">
    <citation type="journal article" date="2012" name="Nature">
        <title>The oyster genome reveals stress adaptation and complexity of shell formation.</title>
        <authorList>
            <person name="Zhang G."/>
            <person name="Fang X."/>
            <person name="Guo X."/>
            <person name="Li L."/>
            <person name="Luo R."/>
            <person name="Xu F."/>
            <person name="Yang P."/>
            <person name="Zhang L."/>
            <person name="Wang X."/>
            <person name="Qi H."/>
            <person name="Xiong Z."/>
            <person name="Que H."/>
            <person name="Xie Y."/>
            <person name="Holland P.W."/>
            <person name="Paps J."/>
            <person name="Zhu Y."/>
            <person name="Wu F."/>
            <person name="Chen Y."/>
            <person name="Wang J."/>
            <person name="Peng C."/>
            <person name="Meng J."/>
            <person name="Yang L."/>
            <person name="Liu J."/>
            <person name="Wen B."/>
            <person name="Zhang N."/>
            <person name="Huang Z."/>
            <person name="Zhu Q."/>
            <person name="Feng Y."/>
            <person name="Mount A."/>
            <person name="Hedgecock D."/>
            <person name="Xu Z."/>
            <person name="Liu Y."/>
            <person name="Domazet-Loso T."/>
            <person name="Du Y."/>
            <person name="Sun X."/>
            <person name="Zhang S."/>
            <person name="Liu B."/>
            <person name="Cheng P."/>
            <person name="Jiang X."/>
            <person name="Li J."/>
            <person name="Fan D."/>
            <person name="Wang W."/>
            <person name="Fu W."/>
            <person name="Wang T."/>
            <person name="Wang B."/>
            <person name="Zhang J."/>
            <person name="Peng Z."/>
            <person name="Li Y."/>
            <person name="Li N."/>
            <person name="Wang J."/>
            <person name="Chen M."/>
            <person name="He Y."/>
            <person name="Tan F."/>
            <person name="Song X."/>
            <person name="Zheng Q."/>
            <person name="Huang R."/>
            <person name="Yang H."/>
            <person name="Du X."/>
            <person name="Chen L."/>
            <person name="Yang M."/>
            <person name="Gaffney P.M."/>
            <person name="Wang S."/>
            <person name="Luo L."/>
            <person name="She Z."/>
            <person name="Ming Y."/>
            <person name="Huang W."/>
            <person name="Zhang S."/>
            <person name="Huang B."/>
            <person name="Zhang Y."/>
            <person name="Qu T."/>
            <person name="Ni P."/>
            <person name="Miao G."/>
            <person name="Wang J."/>
            <person name="Wang Q."/>
            <person name="Steinberg C.E."/>
            <person name="Wang H."/>
            <person name="Li N."/>
            <person name="Qian L."/>
            <person name="Zhang G."/>
            <person name="Li Y."/>
            <person name="Yang H."/>
            <person name="Liu X."/>
            <person name="Wang J."/>
            <person name="Yin Y."/>
            <person name="Wang J."/>
        </authorList>
    </citation>
    <scope>NUCLEOTIDE SEQUENCE [LARGE SCALE GENOMIC DNA]</scope>
    <source>
        <strain evidence="6">05x7-T-G4-1.051#20</strain>
    </source>
</reference>
<name>K1R3V2_MAGGI</name>
<feature type="disulfide bond" evidence="4">
    <location>
        <begin position="499"/>
        <end position="526"/>
    </location>
</feature>
<evidence type="ECO:0000256" key="4">
    <source>
        <dbReference type="PROSITE-ProRule" id="PRU00302"/>
    </source>
</evidence>
<dbReference type="SUPFAM" id="SSF57625">
    <property type="entry name" value="Invertebrate chitin-binding proteins"/>
    <property type="match status" value="1"/>
</dbReference>
<dbReference type="SMART" id="SM00327">
    <property type="entry name" value="VWA"/>
    <property type="match status" value="1"/>
</dbReference>
<dbReference type="InterPro" id="IPR035976">
    <property type="entry name" value="Sushi/SCR/CCP_sf"/>
</dbReference>
<keyword evidence="1" id="KW-0732">Signal</keyword>
<dbReference type="Gene3D" id="2.10.70.10">
    <property type="entry name" value="Complement Module, domain 1"/>
    <property type="match status" value="34"/>
</dbReference>
<dbReference type="PANTHER" id="PTHR45656">
    <property type="entry name" value="PROTEIN CBR-CLEC-78"/>
    <property type="match status" value="1"/>
</dbReference>
<accession>K1R3V2</accession>
<dbReference type="SUPFAM" id="SSF53300">
    <property type="entry name" value="vWA-like"/>
    <property type="match status" value="1"/>
</dbReference>
<dbReference type="Pfam" id="PF00092">
    <property type="entry name" value="VWA"/>
    <property type="match status" value="1"/>
</dbReference>
<dbReference type="EMBL" id="JH817133">
    <property type="protein sequence ID" value="EKC35875.1"/>
    <property type="molecule type" value="Genomic_DNA"/>
</dbReference>
<dbReference type="GO" id="GO:0008061">
    <property type="term" value="F:chitin binding"/>
    <property type="evidence" value="ECO:0007669"/>
    <property type="project" value="InterPro"/>
</dbReference>
<evidence type="ECO:0000256" key="2">
    <source>
        <dbReference type="ARBA" id="ARBA00022737"/>
    </source>
</evidence>
<evidence type="ECO:0000256" key="1">
    <source>
        <dbReference type="ARBA" id="ARBA00022729"/>
    </source>
</evidence>
<feature type="disulfide bond" evidence="4">
    <location>
        <begin position="1710"/>
        <end position="1737"/>
    </location>
</feature>
<feature type="disulfide bond" evidence="4">
    <location>
        <begin position="592"/>
        <end position="619"/>
    </location>
</feature>
<dbReference type="SUPFAM" id="SSF57535">
    <property type="entry name" value="Complement control module/SCR domain"/>
    <property type="match status" value="35"/>
</dbReference>
<feature type="disulfide bond" evidence="4">
    <location>
        <begin position="1481"/>
        <end position="1508"/>
    </location>
</feature>
<feature type="disulfide bond" evidence="4">
    <location>
        <begin position="1825"/>
        <end position="1852"/>
    </location>
</feature>
<dbReference type="InterPro" id="IPR051277">
    <property type="entry name" value="SEZ6_CSMD_C4BPB_Regulators"/>
</dbReference>
<dbReference type="InterPro" id="IPR000436">
    <property type="entry name" value="Sushi_SCR_CCP_dom"/>
</dbReference>
<dbReference type="Gene3D" id="3.40.50.410">
    <property type="entry name" value="von Willebrand factor, type A domain"/>
    <property type="match status" value="1"/>
</dbReference>
<dbReference type="PANTHER" id="PTHR45656:SF4">
    <property type="entry name" value="PROTEIN CBR-CLEC-78"/>
    <property type="match status" value="1"/>
</dbReference>
<dbReference type="InParanoid" id="K1R3V2"/>
<evidence type="ECO:0000313" key="6">
    <source>
        <dbReference type="EMBL" id="EKC35875.1"/>
    </source>
</evidence>
<dbReference type="InterPro" id="IPR036508">
    <property type="entry name" value="Chitin-bd_dom_sf"/>
</dbReference>
<gene>
    <name evidence="6" type="ORF">CGI_10016016</name>
</gene>
<dbReference type="InterPro" id="IPR002035">
    <property type="entry name" value="VWF_A"/>
</dbReference>
<feature type="disulfide bond" evidence="4">
    <location>
        <begin position="2174"/>
        <end position="2201"/>
    </location>
</feature>